<reference evidence="3 4" key="1">
    <citation type="submission" date="2024-05" db="EMBL/GenBank/DDBJ databases">
        <title>Culex pipiens pipiens assembly and annotation.</title>
        <authorList>
            <person name="Alout H."/>
            <person name="Durand T."/>
        </authorList>
    </citation>
    <scope>NUCLEOTIDE SEQUENCE [LARGE SCALE GENOMIC DNA]</scope>
    <source>
        <strain evidence="3">HA-2024</strain>
        <tissue evidence="3">Whole body</tissue>
    </source>
</reference>
<dbReference type="CDD" id="cd06257">
    <property type="entry name" value="DnaJ"/>
    <property type="match status" value="1"/>
</dbReference>
<dbReference type="InterPro" id="IPR001623">
    <property type="entry name" value="DnaJ_domain"/>
</dbReference>
<keyword evidence="1" id="KW-0812">Transmembrane</keyword>
<dbReference type="EMBL" id="JBEHCU010006133">
    <property type="protein sequence ID" value="KAL1397822.1"/>
    <property type="molecule type" value="Genomic_DNA"/>
</dbReference>
<dbReference type="Proteomes" id="UP001562425">
    <property type="component" value="Unassembled WGS sequence"/>
</dbReference>
<dbReference type="SMART" id="SM00271">
    <property type="entry name" value="DnaJ"/>
    <property type="match status" value="1"/>
</dbReference>
<dbReference type="PROSITE" id="PS00636">
    <property type="entry name" value="DNAJ_1"/>
    <property type="match status" value="1"/>
</dbReference>
<evidence type="ECO:0000313" key="3">
    <source>
        <dbReference type="EMBL" id="KAL1397822.1"/>
    </source>
</evidence>
<dbReference type="InterPro" id="IPR036869">
    <property type="entry name" value="J_dom_sf"/>
</dbReference>
<dbReference type="PANTHER" id="PTHR44873">
    <property type="entry name" value="DNAJ HOMOLOG SUBFAMILY C MEMBER 30, MITOCHONDRIAL"/>
    <property type="match status" value="1"/>
</dbReference>
<keyword evidence="1" id="KW-0472">Membrane</keyword>
<dbReference type="InterPro" id="IPR018253">
    <property type="entry name" value="DnaJ_domain_CS"/>
</dbReference>
<dbReference type="InterPro" id="IPR053025">
    <property type="entry name" value="Mito_ATP_Synthase-Asso"/>
</dbReference>
<dbReference type="PANTHER" id="PTHR44873:SF1">
    <property type="entry name" value="DNAJ HOMOLOG SUBFAMILY C MEMBER 30, MITOCHONDRIAL"/>
    <property type="match status" value="1"/>
</dbReference>
<dbReference type="PRINTS" id="PR00625">
    <property type="entry name" value="JDOMAIN"/>
</dbReference>
<gene>
    <name evidence="3" type="ORF">pipiens_009454</name>
</gene>
<protein>
    <recommendedName>
        <fullName evidence="2">J domain-containing protein</fullName>
    </recommendedName>
</protein>
<comment type="caution">
    <text evidence="3">The sequence shown here is derived from an EMBL/GenBank/DDBJ whole genome shotgun (WGS) entry which is preliminary data.</text>
</comment>
<keyword evidence="1" id="KW-1133">Transmembrane helix</keyword>
<evidence type="ECO:0000313" key="4">
    <source>
        <dbReference type="Proteomes" id="UP001562425"/>
    </source>
</evidence>
<dbReference type="PROSITE" id="PS50076">
    <property type="entry name" value="DNAJ_2"/>
    <property type="match status" value="1"/>
</dbReference>
<organism evidence="3 4">
    <name type="scientific">Culex pipiens pipiens</name>
    <name type="common">Northern house mosquito</name>
    <dbReference type="NCBI Taxonomy" id="38569"/>
    <lineage>
        <taxon>Eukaryota</taxon>
        <taxon>Metazoa</taxon>
        <taxon>Ecdysozoa</taxon>
        <taxon>Arthropoda</taxon>
        <taxon>Hexapoda</taxon>
        <taxon>Insecta</taxon>
        <taxon>Pterygota</taxon>
        <taxon>Neoptera</taxon>
        <taxon>Endopterygota</taxon>
        <taxon>Diptera</taxon>
        <taxon>Nematocera</taxon>
        <taxon>Culicoidea</taxon>
        <taxon>Culicidae</taxon>
        <taxon>Culicinae</taxon>
        <taxon>Culicini</taxon>
        <taxon>Culex</taxon>
        <taxon>Culex</taxon>
    </lineage>
</organism>
<evidence type="ECO:0000256" key="1">
    <source>
        <dbReference type="SAM" id="Phobius"/>
    </source>
</evidence>
<dbReference type="Pfam" id="PF00226">
    <property type="entry name" value="DnaJ"/>
    <property type="match status" value="1"/>
</dbReference>
<dbReference type="AlphaFoldDB" id="A0ABD1DFL9"/>
<name>A0ABD1DFL9_CULPP</name>
<feature type="transmembrane region" description="Helical" evidence="1">
    <location>
        <begin position="210"/>
        <end position="227"/>
    </location>
</feature>
<proteinExistence type="predicted"/>
<dbReference type="Gene3D" id="1.10.287.110">
    <property type="entry name" value="DnaJ domain"/>
    <property type="match status" value="1"/>
</dbReference>
<sequence>MEVDLGMSTSVKFMEFMVAVLNQTKQNVDLLGIGATYPIIQRCISVYGAARRSHYDALGISPAATQNDIKQAYYNLSKVYHPDRNEGSDTAAEKFRAITEAYEVLGNYRLRKLYDKGILHTAGRQYARQQDAVSKEAEEEEDDPQTRFYKKRMTRTHVPTASGRTPIYDFDEWSRNHYGASFNRKKKAEEKFRARAAQDELVNSTVIQGYVVYAMVGLGLMYVLILMQERSHDTPKPLPEKNGAEDEK</sequence>
<keyword evidence="4" id="KW-1185">Reference proteome</keyword>
<accession>A0ABD1DFL9</accession>
<feature type="domain" description="J" evidence="2">
    <location>
        <begin position="53"/>
        <end position="118"/>
    </location>
</feature>
<dbReference type="SUPFAM" id="SSF46565">
    <property type="entry name" value="Chaperone J-domain"/>
    <property type="match status" value="1"/>
</dbReference>
<evidence type="ECO:0000259" key="2">
    <source>
        <dbReference type="PROSITE" id="PS50076"/>
    </source>
</evidence>